<sequence>MKLLTPDLYVESILHLDLEKLKAKNIKGLIIDIDNTLVAWDVKYASEKSKEWLLNLKKEGFEVCLVSNNTEDRVVTFNEELKLPAIHRAVKPRRGAFKKAMEQMGTQIHNTAVIGDQIFTDVLGGNRMGLITVLVVPIESKEFWWTTFVRKIERHVLRVVLKDHRGD</sequence>
<dbReference type="InterPro" id="IPR023214">
    <property type="entry name" value="HAD_sf"/>
</dbReference>
<dbReference type="InterPro" id="IPR006549">
    <property type="entry name" value="HAD-SF_hydro_IIIA"/>
</dbReference>
<dbReference type="OrthoDB" id="9787572at2"/>
<reference evidence="1 2" key="1">
    <citation type="submission" date="2016-10" db="EMBL/GenBank/DDBJ databases">
        <authorList>
            <person name="de Groot N.N."/>
        </authorList>
    </citation>
    <scope>NUCLEOTIDE SEQUENCE [LARGE SCALE GENOMIC DNA]</scope>
    <source>
        <strain evidence="1 2">DSM 18346</strain>
    </source>
</reference>
<evidence type="ECO:0008006" key="3">
    <source>
        <dbReference type="Google" id="ProtNLM"/>
    </source>
</evidence>
<evidence type="ECO:0000313" key="1">
    <source>
        <dbReference type="EMBL" id="SDK52698.1"/>
    </source>
</evidence>
<accession>A0A1G9CM51</accession>
<dbReference type="STRING" id="393762.SAMN05660472_01503"/>
<dbReference type="NCBIfam" id="TIGR01668">
    <property type="entry name" value="YqeG_hyp_ppase"/>
    <property type="match status" value="1"/>
</dbReference>
<dbReference type="Pfam" id="PF08282">
    <property type="entry name" value="Hydrolase_3"/>
    <property type="match status" value="1"/>
</dbReference>
<organism evidence="1 2">
    <name type="scientific">Natronincola ferrireducens</name>
    <dbReference type="NCBI Taxonomy" id="393762"/>
    <lineage>
        <taxon>Bacteria</taxon>
        <taxon>Bacillati</taxon>
        <taxon>Bacillota</taxon>
        <taxon>Clostridia</taxon>
        <taxon>Peptostreptococcales</taxon>
        <taxon>Natronincolaceae</taxon>
        <taxon>Natronincola</taxon>
    </lineage>
</organism>
<name>A0A1G9CM51_9FIRM</name>
<dbReference type="RefSeq" id="WP_090552883.1">
    <property type="nucleotide sequence ID" value="NZ_FNFP01000002.1"/>
</dbReference>
<dbReference type="Gene3D" id="3.40.50.1000">
    <property type="entry name" value="HAD superfamily/HAD-like"/>
    <property type="match status" value="1"/>
</dbReference>
<dbReference type="InterPro" id="IPR010021">
    <property type="entry name" value="PGPP1/Gep4"/>
</dbReference>
<dbReference type="PANTHER" id="PTHR19288">
    <property type="entry name" value="4-NITROPHENYLPHOSPHATASE-RELATED"/>
    <property type="match status" value="1"/>
</dbReference>
<gene>
    <name evidence="1" type="ORF">SAMN05660472_01503</name>
</gene>
<dbReference type="NCBIfam" id="TIGR01662">
    <property type="entry name" value="HAD-SF-IIIA"/>
    <property type="match status" value="1"/>
</dbReference>
<dbReference type="Pfam" id="PF13242">
    <property type="entry name" value="Hydrolase_like"/>
    <property type="match status" value="1"/>
</dbReference>
<dbReference type="CDD" id="cd16416">
    <property type="entry name" value="HAD_BsYqeG-like"/>
    <property type="match status" value="1"/>
</dbReference>
<dbReference type="GO" id="GO:0005737">
    <property type="term" value="C:cytoplasm"/>
    <property type="evidence" value="ECO:0007669"/>
    <property type="project" value="TreeGrafter"/>
</dbReference>
<dbReference type="Proteomes" id="UP000198718">
    <property type="component" value="Unassembled WGS sequence"/>
</dbReference>
<dbReference type="GO" id="GO:0008962">
    <property type="term" value="F:phosphatidylglycerophosphatase activity"/>
    <property type="evidence" value="ECO:0007669"/>
    <property type="project" value="InterPro"/>
</dbReference>
<proteinExistence type="predicted"/>
<keyword evidence="2" id="KW-1185">Reference proteome</keyword>
<dbReference type="PANTHER" id="PTHR19288:SF25">
    <property type="entry name" value="PHOSPHATIDYLGLYCEROPHOSPHATASE GEP4, MITOCHONDRIAL"/>
    <property type="match status" value="1"/>
</dbReference>
<evidence type="ECO:0000313" key="2">
    <source>
        <dbReference type="Proteomes" id="UP000198718"/>
    </source>
</evidence>
<dbReference type="InterPro" id="IPR036412">
    <property type="entry name" value="HAD-like_sf"/>
</dbReference>
<dbReference type="AlphaFoldDB" id="A0A1G9CM51"/>
<dbReference type="SUPFAM" id="SSF56784">
    <property type="entry name" value="HAD-like"/>
    <property type="match status" value="1"/>
</dbReference>
<protein>
    <recommendedName>
        <fullName evidence="3">HAD superfamily (Subfamily IIIA) phosphatase, TIGR01668</fullName>
    </recommendedName>
</protein>
<dbReference type="EMBL" id="FNFP01000002">
    <property type="protein sequence ID" value="SDK52698.1"/>
    <property type="molecule type" value="Genomic_DNA"/>
</dbReference>